<organism evidence="1 2">
    <name type="scientific">Salinithrix halophila</name>
    <dbReference type="NCBI Taxonomy" id="1485204"/>
    <lineage>
        <taxon>Bacteria</taxon>
        <taxon>Bacillati</taxon>
        <taxon>Bacillota</taxon>
        <taxon>Bacilli</taxon>
        <taxon>Bacillales</taxon>
        <taxon>Thermoactinomycetaceae</taxon>
        <taxon>Salinithrix</taxon>
    </lineage>
</organism>
<protein>
    <submittedName>
        <fullName evidence="1">DUF1128 domain-containing protein</fullName>
    </submittedName>
</protein>
<name>A0ABV8JBR2_9BACL</name>
<gene>
    <name evidence="1" type="ORF">ACFOUO_05945</name>
</gene>
<dbReference type="InterPro" id="IPR009507">
    <property type="entry name" value="UPF0435"/>
</dbReference>
<comment type="caution">
    <text evidence="1">The sequence shown here is derived from an EMBL/GenBank/DDBJ whole genome shotgun (WGS) entry which is preliminary data.</text>
</comment>
<dbReference type="Proteomes" id="UP001595843">
    <property type="component" value="Unassembled WGS sequence"/>
</dbReference>
<dbReference type="EMBL" id="JBHSAP010000007">
    <property type="protein sequence ID" value="MFC4076352.1"/>
    <property type="molecule type" value="Genomic_DNA"/>
</dbReference>
<reference evidence="2" key="1">
    <citation type="journal article" date="2019" name="Int. J. Syst. Evol. Microbiol.">
        <title>The Global Catalogue of Microorganisms (GCM) 10K type strain sequencing project: providing services to taxonomists for standard genome sequencing and annotation.</title>
        <authorList>
            <consortium name="The Broad Institute Genomics Platform"/>
            <consortium name="The Broad Institute Genome Sequencing Center for Infectious Disease"/>
            <person name="Wu L."/>
            <person name="Ma J."/>
        </authorList>
    </citation>
    <scope>NUCLEOTIDE SEQUENCE [LARGE SCALE GENOMIC DNA]</scope>
    <source>
        <strain evidence="2">IBRC-M 10813</strain>
    </source>
</reference>
<dbReference type="RefSeq" id="WP_380703123.1">
    <property type="nucleotide sequence ID" value="NZ_JBHSAP010000007.1"/>
</dbReference>
<sequence length="77" mass="8913">MNLENPSRENLDFMINGIKTHLKLVNAGLIKPEDYSLDAYDEVLDLYRMVEKKQGNLTMMELEGILEELRELKSNQG</sequence>
<evidence type="ECO:0000313" key="2">
    <source>
        <dbReference type="Proteomes" id="UP001595843"/>
    </source>
</evidence>
<evidence type="ECO:0000313" key="1">
    <source>
        <dbReference type="EMBL" id="MFC4076352.1"/>
    </source>
</evidence>
<keyword evidence="2" id="KW-1185">Reference proteome</keyword>
<proteinExistence type="predicted"/>
<dbReference type="Pfam" id="PF06569">
    <property type="entry name" value="DUF1128"/>
    <property type="match status" value="1"/>
</dbReference>
<accession>A0ABV8JBR2</accession>